<comment type="caution">
    <text evidence="2">The sequence shown here is derived from an EMBL/GenBank/DDBJ whole genome shotgun (WGS) entry which is preliminary data.</text>
</comment>
<accession>A0ABP6ZCN0</accession>
<organism evidence="2 3">
    <name type="scientific">Nonomuraea rosea</name>
    <dbReference type="NCBI Taxonomy" id="638574"/>
    <lineage>
        <taxon>Bacteria</taxon>
        <taxon>Bacillati</taxon>
        <taxon>Actinomycetota</taxon>
        <taxon>Actinomycetes</taxon>
        <taxon>Streptosporangiales</taxon>
        <taxon>Streptosporangiaceae</taxon>
        <taxon>Nonomuraea</taxon>
    </lineage>
</organism>
<feature type="compositionally biased region" description="Low complexity" evidence="1">
    <location>
        <begin position="47"/>
        <end position="61"/>
    </location>
</feature>
<proteinExistence type="predicted"/>
<feature type="compositionally biased region" description="Basic and acidic residues" evidence="1">
    <location>
        <begin position="17"/>
        <end position="31"/>
    </location>
</feature>
<protein>
    <submittedName>
        <fullName evidence="2">Uncharacterized protein</fullName>
    </submittedName>
</protein>
<gene>
    <name evidence="2" type="ORF">GCM10022419_107840</name>
</gene>
<keyword evidence="3" id="KW-1185">Reference proteome</keyword>
<dbReference type="Proteomes" id="UP001500630">
    <property type="component" value="Unassembled WGS sequence"/>
</dbReference>
<sequence length="61" mass="6320">MPGPEHVRRRSEGTGPGRREGGPERQAHHSLDGFNGSVRWVKGPSHAVAPGGVRAGAGSVI</sequence>
<evidence type="ECO:0000256" key="1">
    <source>
        <dbReference type="SAM" id="MobiDB-lite"/>
    </source>
</evidence>
<name>A0ABP6ZCN0_9ACTN</name>
<evidence type="ECO:0000313" key="2">
    <source>
        <dbReference type="EMBL" id="GAA3605453.1"/>
    </source>
</evidence>
<evidence type="ECO:0000313" key="3">
    <source>
        <dbReference type="Proteomes" id="UP001500630"/>
    </source>
</evidence>
<reference evidence="3" key="1">
    <citation type="journal article" date="2019" name="Int. J. Syst. Evol. Microbiol.">
        <title>The Global Catalogue of Microorganisms (GCM) 10K type strain sequencing project: providing services to taxonomists for standard genome sequencing and annotation.</title>
        <authorList>
            <consortium name="The Broad Institute Genomics Platform"/>
            <consortium name="The Broad Institute Genome Sequencing Center for Infectious Disease"/>
            <person name="Wu L."/>
            <person name="Ma J."/>
        </authorList>
    </citation>
    <scope>NUCLEOTIDE SEQUENCE [LARGE SCALE GENOMIC DNA]</scope>
    <source>
        <strain evidence="3">JCM 17326</strain>
    </source>
</reference>
<feature type="region of interest" description="Disordered" evidence="1">
    <location>
        <begin position="1"/>
        <end position="61"/>
    </location>
</feature>
<dbReference type="EMBL" id="BAABDQ010000041">
    <property type="protein sequence ID" value="GAA3605453.1"/>
    <property type="molecule type" value="Genomic_DNA"/>
</dbReference>